<dbReference type="InterPro" id="IPR029063">
    <property type="entry name" value="SAM-dependent_MTases_sf"/>
</dbReference>
<protein>
    <submittedName>
        <fullName evidence="4">Uncharacterized protein</fullName>
    </submittedName>
</protein>
<proteinExistence type="inferred from homology"/>
<evidence type="ECO:0000256" key="3">
    <source>
        <dbReference type="ARBA" id="ARBA00022842"/>
    </source>
</evidence>
<sequence length="135" mass="15039">MVLIFLGRKDEDVYNGDLNQLFGLVVEKSLQSLVVKGLVEKEKLESFILSVYGPSVAEVKEVVMQNHMFNMNHIKLSETNWDPYDDSEGDGVEDSACSSMNIAKCIRSVLKSLIVCHFGENILDALFACPCCYAP</sequence>
<dbReference type="InterPro" id="IPR042086">
    <property type="entry name" value="MeTrfase_capping"/>
</dbReference>
<dbReference type="EMBL" id="GBRH01167103">
    <property type="protein sequence ID" value="JAE30793.1"/>
    <property type="molecule type" value="Transcribed_RNA"/>
</dbReference>
<accession>A0A0A9HCZ6</accession>
<evidence type="ECO:0000313" key="4">
    <source>
        <dbReference type="EMBL" id="JAE30793.1"/>
    </source>
</evidence>
<dbReference type="GO" id="GO:0046872">
    <property type="term" value="F:metal ion binding"/>
    <property type="evidence" value="ECO:0007669"/>
    <property type="project" value="UniProtKB-KW"/>
</dbReference>
<dbReference type="AlphaFoldDB" id="A0A0A9HCZ6"/>
<organism evidence="4">
    <name type="scientific">Arundo donax</name>
    <name type="common">Giant reed</name>
    <name type="synonym">Donax arundinaceus</name>
    <dbReference type="NCBI Taxonomy" id="35708"/>
    <lineage>
        <taxon>Eukaryota</taxon>
        <taxon>Viridiplantae</taxon>
        <taxon>Streptophyta</taxon>
        <taxon>Embryophyta</taxon>
        <taxon>Tracheophyta</taxon>
        <taxon>Spermatophyta</taxon>
        <taxon>Magnoliopsida</taxon>
        <taxon>Liliopsida</taxon>
        <taxon>Poales</taxon>
        <taxon>Poaceae</taxon>
        <taxon>PACMAD clade</taxon>
        <taxon>Arundinoideae</taxon>
        <taxon>Arundineae</taxon>
        <taxon>Arundo</taxon>
    </lineage>
</organism>
<dbReference type="Pfam" id="PF03492">
    <property type="entry name" value="Methyltransf_7"/>
    <property type="match status" value="1"/>
</dbReference>
<name>A0A0A9HCZ6_ARUDO</name>
<comment type="similarity">
    <text evidence="1">Belongs to the methyltransferase superfamily. Type-7 methyltransferase family. SABATH subfamily.</text>
</comment>
<reference evidence="4" key="2">
    <citation type="journal article" date="2015" name="Data Brief">
        <title>Shoot transcriptome of the giant reed, Arundo donax.</title>
        <authorList>
            <person name="Barrero R.A."/>
            <person name="Guerrero F.D."/>
            <person name="Moolhuijzen P."/>
            <person name="Goolsby J.A."/>
            <person name="Tidwell J."/>
            <person name="Bellgard S.E."/>
            <person name="Bellgard M.I."/>
        </authorList>
    </citation>
    <scope>NUCLEOTIDE SEQUENCE</scope>
    <source>
        <tissue evidence="4">Shoot tissue taken approximately 20 cm above the soil surface</tissue>
    </source>
</reference>
<dbReference type="PANTHER" id="PTHR31009">
    <property type="entry name" value="S-ADENOSYL-L-METHIONINE:CARBOXYL METHYLTRANSFERASE FAMILY PROTEIN"/>
    <property type="match status" value="1"/>
</dbReference>
<dbReference type="Gene3D" id="1.10.1200.270">
    <property type="entry name" value="Methyltransferase, alpha-helical capping domain"/>
    <property type="match status" value="1"/>
</dbReference>
<evidence type="ECO:0000256" key="1">
    <source>
        <dbReference type="ARBA" id="ARBA00008908"/>
    </source>
</evidence>
<reference evidence="4" key="1">
    <citation type="submission" date="2014-09" db="EMBL/GenBank/DDBJ databases">
        <authorList>
            <person name="Magalhaes I.L.F."/>
            <person name="Oliveira U."/>
            <person name="Santos F.R."/>
            <person name="Vidigal T.H.D.A."/>
            <person name="Brescovit A.D."/>
            <person name="Santos A.J."/>
        </authorList>
    </citation>
    <scope>NUCLEOTIDE SEQUENCE</scope>
    <source>
        <tissue evidence="4">Shoot tissue taken approximately 20 cm above the soil surface</tissue>
    </source>
</reference>
<dbReference type="GO" id="GO:0008168">
    <property type="term" value="F:methyltransferase activity"/>
    <property type="evidence" value="ECO:0007669"/>
    <property type="project" value="InterPro"/>
</dbReference>
<keyword evidence="2" id="KW-0479">Metal-binding</keyword>
<evidence type="ECO:0000256" key="2">
    <source>
        <dbReference type="ARBA" id="ARBA00022723"/>
    </source>
</evidence>
<dbReference type="InterPro" id="IPR005299">
    <property type="entry name" value="MeTrfase_7"/>
</dbReference>
<keyword evidence="3" id="KW-0460">Magnesium</keyword>
<dbReference type="SUPFAM" id="SSF53335">
    <property type="entry name" value="S-adenosyl-L-methionine-dependent methyltransferases"/>
    <property type="match status" value="1"/>
</dbReference>